<dbReference type="Proteomes" id="UP001500483">
    <property type="component" value="Unassembled WGS sequence"/>
</dbReference>
<feature type="region of interest" description="Disordered" evidence="1">
    <location>
        <begin position="86"/>
        <end position="123"/>
    </location>
</feature>
<dbReference type="InterPro" id="IPR036894">
    <property type="entry name" value="YbaB-like_sf"/>
</dbReference>
<dbReference type="EMBL" id="BAAAYK010000038">
    <property type="protein sequence ID" value="GAA3358239.1"/>
    <property type="molecule type" value="Genomic_DNA"/>
</dbReference>
<protein>
    <recommendedName>
        <fullName evidence="4">YbaB/EbfC family DNA-binding protein</fullName>
    </recommendedName>
</protein>
<accession>A0ABP6RPU4</accession>
<name>A0ABP6RPU4_9PSEU</name>
<evidence type="ECO:0000256" key="1">
    <source>
        <dbReference type="SAM" id="MobiDB-lite"/>
    </source>
</evidence>
<dbReference type="RefSeq" id="WP_258349133.1">
    <property type="nucleotide sequence ID" value="NZ_BAAAYK010000038.1"/>
</dbReference>
<sequence length="123" mass="13440">MDAQARIEEAMAQLGRNMPKVRADPQAVLDGRFTGVSSSGGVTVVVDSLGRVEEVRLAPGACSRYGETELASEVVEASTAARRAAEELDFDAERPERPVSGREPLEPVEEEDFSRRSFLESDW</sequence>
<feature type="compositionally biased region" description="Basic and acidic residues" evidence="1">
    <location>
        <begin position="113"/>
        <end position="123"/>
    </location>
</feature>
<keyword evidence="3" id="KW-1185">Reference proteome</keyword>
<dbReference type="Gene3D" id="3.30.1310.10">
    <property type="entry name" value="Nucleoid-associated protein YbaB-like domain"/>
    <property type="match status" value="1"/>
</dbReference>
<reference evidence="3" key="1">
    <citation type="journal article" date="2019" name="Int. J. Syst. Evol. Microbiol.">
        <title>The Global Catalogue of Microorganisms (GCM) 10K type strain sequencing project: providing services to taxonomists for standard genome sequencing and annotation.</title>
        <authorList>
            <consortium name="The Broad Institute Genomics Platform"/>
            <consortium name="The Broad Institute Genome Sequencing Center for Infectious Disease"/>
            <person name="Wu L."/>
            <person name="Ma J."/>
        </authorList>
    </citation>
    <scope>NUCLEOTIDE SEQUENCE [LARGE SCALE GENOMIC DNA]</scope>
    <source>
        <strain evidence="3">JCM 9687</strain>
    </source>
</reference>
<proteinExistence type="predicted"/>
<evidence type="ECO:0000313" key="3">
    <source>
        <dbReference type="Proteomes" id="UP001500483"/>
    </source>
</evidence>
<gene>
    <name evidence="2" type="ORF">GCM10020366_29540</name>
</gene>
<organism evidence="2 3">
    <name type="scientific">Saccharopolyspora gregorii</name>
    <dbReference type="NCBI Taxonomy" id="33914"/>
    <lineage>
        <taxon>Bacteria</taxon>
        <taxon>Bacillati</taxon>
        <taxon>Actinomycetota</taxon>
        <taxon>Actinomycetes</taxon>
        <taxon>Pseudonocardiales</taxon>
        <taxon>Pseudonocardiaceae</taxon>
        <taxon>Saccharopolyspora</taxon>
    </lineage>
</organism>
<evidence type="ECO:0000313" key="2">
    <source>
        <dbReference type="EMBL" id="GAA3358239.1"/>
    </source>
</evidence>
<comment type="caution">
    <text evidence="2">The sequence shown here is derived from an EMBL/GenBank/DDBJ whole genome shotgun (WGS) entry which is preliminary data.</text>
</comment>
<feature type="compositionally biased region" description="Basic and acidic residues" evidence="1">
    <location>
        <begin position="86"/>
        <end position="105"/>
    </location>
</feature>
<evidence type="ECO:0008006" key="4">
    <source>
        <dbReference type="Google" id="ProtNLM"/>
    </source>
</evidence>